<feature type="domain" description="CMP/dCMP-type deaminase" evidence="3">
    <location>
        <begin position="209"/>
        <end position="318"/>
    </location>
</feature>
<dbReference type="PANTHER" id="PTHR11644">
    <property type="entry name" value="CYTIDINE DEAMINASE"/>
    <property type="match status" value="1"/>
</dbReference>
<sequence length="318" mass="33621">MSLNPFQADPDIAARFDRQSAAIGDRLGAAIAELVAAKARRPEDNLGSIVLASEVTILRQSFGLGSVEELMLLALAPARGIARQPISNFFVGAVGLERETGNLILGGNVEFPGTHLGFTIHGEGFVFTRAATRGTTIETIALGEAHPCAHCRQYLSEFAGSRELTLIDPLGHRLTMAQLYPWPFDPDYLGERGAIAGAYDASLDLAANDWPTTIADRLLDAGRRAHAPYSKCPGAVVLALSDGQMVSGFSVESVAFNPTMGPLQAAMINLIAHGYEAADIAEAALGTRLNGNVDYALSVTELFGKLAPHAPISIVGWA</sequence>
<dbReference type="InterPro" id="IPR002125">
    <property type="entry name" value="CMP_dCMP_dom"/>
</dbReference>
<evidence type="ECO:0000256" key="1">
    <source>
        <dbReference type="ARBA" id="ARBA00006576"/>
    </source>
</evidence>
<comment type="caution">
    <text evidence="4">The sequence shown here is derived from an EMBL/GenBank/DDBJ whole genome shotgun (WGS) entry which is preliminary data.</text>
</comment>
<dbReference type="GO" id="GO:0005829">
    <property type="term" value="C:cytosol"/>
    <property type="evidence" value="ECO:0007669"/>
    <property type="project" value="TreeGrafter"/>
</dbReference>
<evidence type="ECO:0000256" key="2">
    <source>
        <dbReference type="ARBA" id="ARBA00011738"/>
    </source>
</evidence>
<dbReference type="SUPFAM" id="SSF53927">
    <property type="entry name" value="Cytidine deaminase-like"/>
    <property type="match status" value="2"/>
</dbReference>
<comment type="subunit">
    <text evidence="2">Homodimer.</text>
</comment>
<dbReference type="AlphaFoldDB" id="A0A1E5XKL7"/>
<dbReference type="GO" id="GO:0055086">
    <property type="term" value="P:nucleobase-containing small molecule metabolic process"/>
    <property type="evidence" value="ECO:0007669"/>
    <property type="project" value="UniProtKB-ARBA"/>
</dbReference>
<dbReference type="OrthoDB" id="9795347at2"/>
<dbReference type="PANTHER" id="PTHR11644:SF2">
    <property type="entry name" value="CYTIDINE DEAMINASE"/>
    <property type="match status" value="1"/>
</dbReference>
<gene>
    <name evidence="4" type="ORF">VW23_026850</name>
</gene>
<name>A0A1E5XKL7_9HYPH</name>
<dbReference type="Pfam" id="PF00383">
    <property type="entry name" value="dCMP_cyt_deam_1"/>
    <property type="match status" value="1"/>
</dbReference>
<evidence type="ECO:0000313" key="4">
    <source>
        <dbReference type="EMBL" id="OEO29141.1"/>
    </source>
</evidence>
<dbReference type="RefSeq" id="WP_069911551.1">
    <property type="nucleotide sequence ID" value="NZ_LAJE02000322.1"/>
</dbReference>
<proteinExistence type="inferred from homology"/>
<keyword evidence="5" id="KW-1185">Reference proteome</keyword>
<dbReference type="Pfam" id="PF08211">
    <property type="entry name" value="dCMP_cyt_deam_2"/>
    <property type="match status" value="1"/>
</dbReference>
<dbReference type="InterPro" id="IPR013171">
    <property type="entry name" value="Cyd/dCyd_deaminase_Zn-bd"/>
</dbReference>
<dbReference type="InterPro" id="IPR016193">
    <property type="entry name" value="Cytidine_deaminase-like"/>
</dbReference>
<dbReference type="PROSITE" id="PS51747">
    <property type="entry name" value="CYT_DCMP_DEAMINASES_2"/>
    <property type="match status" value="2"/>
</dbReference>
<dbReference type="GO" id="GO:0072527">
    <property type="term" value="P:pyrimidine-containing compound metabolic process"/>
    <property type="evidence" value="ECO:0007669"/>
    <property type="project" value="UniProtKB-ARBA"/>
</dbReference>
<organism evidence="4 5">
    <name type="scientific">Devosia insulae DS-56</name>
    <dbReference type="NCBI Taxonomy" id="1116389"/>
    <lineage>
        <taxon>Bacteria</taxon>
        <taxon>Pseudomonadati</taxon>
        <taxon>Pseudomonadota</taxon>
        <taxon>Alphaproteobacteria</taxon>
        <taxon>Hyphomicrobiales</taxon>
        <taxon>Devosiaceae</taxon>
        <taxon>Devosia</taxon>
    </lineage>
</organism>
<dbReference type="EMBL" id="LAJE02000322">
    <property type="protein sequence ID" value="OEO29141.1"/>
    <property type="molecule type" value="Genomic_DNA"/>
</dbReference>
<dbReference type="InterPro" id="IPR050202">
    <property type="entry name" value="Cyt/Deoxycyt_deaminase"/>
</dbReference>
<protein>
    <recommendedName>
        <fullName evidence="3">CMP/dCMP-type deaminase domain-containing protein</fullName>
    </recommendedName>
</protein>
<comment type="similarity">
    <text evidence="1">Belongs to the cytidine and deoxycytidylate deaminase family.</text>
</comment>
<dbReference type="GO" id="GO:0008270">
    <property type="term" value="F:zinc ion binding"/>
    <property type="evidence" value="ECO:0007669"/>
    <property type="project" value="InterPro"/>
</dbReference>
<evidence type="ECO:0000259" key="3">
    <source>
        <dbReference type="PROSITE" id="PS51747"/>
    </source>
</evidence>
<accession>A0A1E5XKL7</accession>
<dbReference type="Gene3D" id="3.40.140.10">
    <property type="entry name" value="Cytidine Deaminase, domain 2"/>
    <property type="match status" value="2"/>
</dbReference>
<evidence type="ECO:0000313" key="5">
    <source>
        <dbReference type="Proteomes" id="UP000095463"/>
    </source>
</evidence>
<dbReference type="GO" id="GO:0004126">
    <property type="term" value="F:cytidine deaminase activity"/>
    <property type="evidence" value="ECO:0007669"/>
    <property type="project" value="InterPro"/>
</dbReference>
<feature type="domain" description="CMP/dCMP-type deaminase" evidence="3">
    <location>
        <begin position="66"/>
        <end position="187"/>
    </location>
</feature>
<reference evidence="4 5" key="1">
    <citation type="journal article" date="2015" name="Genome Announc.">
        <title>Genome Assemblies of Three Soil-Associated Devosia species: D. insulae, D. limi, and D. soli.</title>
        <authorList>
            <person name="Hassan Y.I."/>
            <person name="Lepp D."/>
            <person name="Zhou T."/>
        </authorList>
    </citation>
    <scope>NUCLEOTIDE SEQUENCE [LARGE SCALE GENOMIC DNA]</scope>
    <source>
        <strain evidence="4 5">DS-56</strain>
    </source>
</reference>
<dbReference type="Proteomes" id="UP000095463">
    <property type="component" value="Unassembled WGS sequence"/>
</dbReference>
<dbReference type="CDD" id="cd01283">
    <property type="entry name" value="cytidine_deaminase"/>
    <property type="match status" value="2"/>
</dbReference>